<name>Q11DY7_CHESB</name>
<protein>
    <submittedName>
        <fullName evidence="1">Uncharacterized protein</fullName>
    </submittedName>
</protein>
<dbReference type="STRING" id="266779.Meso_3016"/>
<dbReference type="EMBL" id="CP000390">
    <property type="protein sequence ID" value="ABG64388.1"/>
    <property type="molecule type" value="Genomic_DNA"/>
</dbReference>
<organism evidence="1">
    <name type="scientific">Chelativorans sp. (strain BNC1)</name>
    <dbReference type="NCBI Taxonomy" id="266779"/>
    <lineage>
        <taxon>Bacteria</taxon>
        <taxon>Pseudomonadati</taxon>
        <taxon>Pseudomonadota</taxon>
        <taxon>Alphaproteobacteria</taxon>
        <taxon>Hyphomicrobiales</taxon>
        <taxon>Phyllobacteriaceae</taxon>
        <taxon>Chelativorans</taxon>
    </lineage>
</organism>
<dbReference type="HOGENOM" id="CLU_2286452_0_0_5"/>
<reference evidence="1" key="1">
    <citation type="submission" date="2006-06" db="EMBL/GenBank/DDBJ databases">
        <title>Complete sequence of chromosome of Chelativorans sp. BNC1.</title>
        <authorList>
            <consortium name="US DOE Joint Genome Institute"/>
            <person name="Copeland A."/>
            <person name="Lucas S."/>
            <person name="Lapidus A."/>
            <person name="Barry K."/>
            <person name="Detter J.C."/>
            <person name="Glavina del Rio T."/>
            <person name="Hammon N."/>
            <person name="Israni S."/>
            <person name="Dalin E."/>
            <person name="Tice H."/>
            <person name="Pitluck S."/>
            <person name="Chertkov O."/>
            <person name="Brettin T."/>
            <person name="Bruce D."/>
            <person name="Han C."/>
            <person name="Tapia R."/>
            <person name="Gilna P."/>
            <person name="Schmutz J."/>
            <person name="Larimer F."/>
            <person name="Land M."/>
            <person name="Hauser L."/>
            <person name="Kyrpides N."/>
            <person name="Mikhailova N."/>
            <person name="Richardson P."/>
        </authorList>
    </citation>
    <scope>NUCLEOTIDE SEQUENCE</scope>
    <source>
        <strain evidence="1">BNC1</strain>
    </source>
</reference>
<accession>Q11DY7</accession>
<sequence>MRRPSKLFAVENARRAGFAHWQCILINIAHYLQGRVQMLQVGAEFFDLAIQMKDFASDFRAATKQCVYSGVELICVGCTQGAHAVNSRLCNSGRGKHEQYV</sequence>
<gene>
    <name evidence="1" type="ordered locus">Meso_3016</name>
</gene>
<dbReference type="AlphaFoldDB" id="Q11DY7"/>
<dbReference type="KEGG" id="mes:Meso_3016"/>
<evidence type="ECO:0000313" key="1">
    <source>
        <dbReference type="EMBL" id="ABG64388.1"/>
    </source>
</evidence>
<proteinExistence type="predicted"/>